<keyword evidence="7" id="KW-0482">Metalloprotease</keyword>
<evidence type="ECO:0000256" key="5">
    <source>
        <dbReference type="ARBA" id="ARBA00022801"/>
    </source>
</evidence>
<dbReference type="InterPro" id="IPR042089">
    <property type="entry name" value="Peptidase_M13_dom_2"/>
</dbReference>
<dbReference type="InterPro" id="IPR008753">
    <property type="entry name" value="Peptidase_M13_N"/>
</dbReference>
<protein>
    <submittedName>
        <fullName evidence="11">Endothelin-converting enzyme homolog</fullName>
    </submittedName>
</protein>
<dbReference type="Gene3D" id="1.10.1380.10">
    <property type="entry name" value="Neutral endopeptidase , domain2"/>
    <property type="match status" value="1"/>
</dbReference>
<dbReference type="Pfam" id="PF05649">
    <property type="entry name" value="Peptidase_M13_N"/>
    <property type="match status" value="1"/>
</dbReference>
<dbReference type="SUPFAM" id="SSF55486">
    <property type="entry name" value="Metalloproteases ('zincins'), catalytic domain"/>
    <property type="match status" value="1"/>
</dbReference>
<proteinExistence type="inferred from homology"/>
<keyword evidence="3" id="KW-0645">Protease</keyword>
<comment type="similarity">
    <text evidence="2">Belongs to the peptidase M13 family.</text>
</comment>
<dbReference type="PROSITE" id="PS51885">
    <property type="entry name" value="NEPRILYSIN"/>
    <property type="match status" value="1"/>
</dbReference>
<evidence type="ECO:0000256" key="7">
    <source>
        <dbReference type="ARBA" id="ARBA00023049"/>
    </source>
</evidence>
<dbReference type="GeneID" id="101862872"/>
<comment type="cofactor">
    <cofactor evidence="1">
        <name>Zn(2+)</name>
        <dbReference type="ChEBI" id="CHEBI:29105"/>
    </cofactor>
</comment>
<dbReference type="Gene3D" id="3.40.390.10">
    <property type="entry name" value="Collagenase (Catalytic Domain)"/>
    <property type="match status" value="1"/>
</dbReference>
<dbReference type="PANTHER" id="PTHR11733">
    <property type="entry name" value="ZINC METALLOPROTEASE FAMILY M13 NEPRILYSIN-RELATED"/>
    <property type="match status" value="1"/>
</dbReference>
<keyword evidence="6" id="KW-0862">Zinc</keyword>
<evidence type="ECO:0000256" key="6">
    <source>
        <dbReference type="ARBA" id="ARBA00022833"/>
    </source>
</evidence>
<dbReference type="Pfam" id="PF01431">
    <property type="entry name" value="Peptidase_M13"/>
    <property type="match status" value="1"/>
</dbReference>
<dbReference type="InterPro" id="IPR024079">
    <property type="entry name" value="MetalloPept_cat_dom_sf"/>
</dbReference>
<gene>
    <name evidence="11" type="primary">LOC101862872</name>
</gene>
<dbReference type="InterPro" id="IPR000718">
    <property type="entry name" value="Peptidase_M13"/>
</dbReference>
<reference evidence="11" key="1">
    <citation type="submission" date="2025-08" db="UniProtKB">
        <authorList>
            <consortium name="RefSeq"/>
        </authorList>
    </citation>
    <scope>IDENTIFICATION</scope>
</reference>
<dbReference type="RefSeq" id="XP_012937858.1">
    <property type="nucleotide sequence ID" value="XM_013082404.2"/>
</dbReference>
<organism evidence="10 11">
    <name type="scientific">Aplysia californica</name>
    <name type="common">California sea hare</name>
    <dbReference type="NCBI Taxonomy" id="6500"/>
    <lineage>
        <taxon>Eukaryota</taxon>
        <taxon>Metazoa</taxon>
        <taxon>Spiralia</taxon>
        <taxon>Lophotrochozoa</taxon>
        <taxon>Mollusca</taxon>
        <taxon>Gastropoda</taxon>
        <taxon>Heterobranchia</taxon>
        <taxon>Euthyneura</taxon>
        <taxon>Tectipleura</taxon>
        <taxon>Aplysiida</taxon>
        <taxon>Aplysioidea</taxon>
        <taxon>Aplysiidae</taxon>
        <taxon>Aplysia</taxon>
    </lineage>
</organism>
<dbReference type="InterPro" id="IPR018497">
    <property type="entry name" value="Peptidase_M13_C"/>
</dbReference>
<feature type="domain" description="Peptidase M13 C-terminal" evidence="8">
    <location>
        <begin position="349"/>
        <end position="552"/>
    </location>
</feature>
<feature type="domain" description="Peptidase M13 N-terminal" evidence="9">
    <location>
        <begin position="5"/>
        <end position="291"/>
    </location>
</feature>
<keyword evidence="5" id="KW-0378">Hydrolase</keyword>
<evidence type="ECO:0000313" key="11">
    <source>
        <dbReference type="RefSeq" id="XP_012937858.1"/>
    </source>
</evidence>
<evidence type="ECO:0000313" key="10">
    <source>
        <dbReference type="Proteomes" id="UP000694888"/>
    </source>
</evidence>
<evidence type="ECO:0000259" key="9">
    <source>
        <dbReference type="Pfam" id="PF05649"/>
    </source>
</evidence>
<evidence type="ECO:0000256" key="2">
    <source>
        <dbReference type="ARBA" id="ARBA00007357"/>
    </source>
</evidence>
<keyword evidence="10" id="KW-1185">Reference proteome</keyword>
<dbReference type="PRINTS" id="PR00786">
    <property type="entry name" value="NEPRILYSIN"/>
</dbReference>
<accession>A0ABM0ZZP8</accession>
<dbReference type="CDD" id="cd08662">
    <property type="entry name" value="M13"/>
    <property type="match status" value="1"/>
</dbReference>
<dbReference type="PANTHER" id="PTHR11733:SF167">
    <property type="entry name" value="FI17812P1-RELATED"/>
    <property type="match status" value="1"/>
</dbReference>
<evidence type="ECO:0000256" key="4">
    <source>
        <dbReference type="ARBA" id="ARBA00022723"/>
    </source>
</evidence>
<evidence type="ECO:0000256" key="1">
    <source>
        <dbReference type="ARBA" id="ARBA00001947"/>
    </source>
</evidence>
<name>A0ABM0ZZP8_APLCA</name>
<evidence type="ECO:0000256" key="3">
    <source>
        <dbReference type="ARBA" id="ARBA00022670"/>
    </source>
</evidence>
<sequence>MLEDSQMLSVSVFFDIGVAEDDKNSSANILQVDQGGLGLPDRDYYLNKTISEDKTLSAYLKYMVKVFTLLGAPNETYTTQMMTRVIEFETELANITTPDEERRDEEKMYHKYTLSNMTRTFNQVGWVHLVNHLLSVVSLSVQPTEHVVVYAPEYLEQMNTLLAHYRNTEDGLMVLTKYFLWHVVRDYVALLSKPFREAQKEFLESISGVQGNDDVWHTCITNTDSVLGFATGALFVKDTFKGESRGKAKEMIENVREAFKENLPRLKWMDPKTQAAAIDKANAVTDMIGYPTYILDTAKLDKKYEGLNINASDYFGNNLACLRFSIKKSLEKLRKVPKNEWVMTPPTVNAYYTASKNTIVFPAGILQAPFFDKSFPQSLNYGAMGVVMGHELTHGFDDQGREFDKNGNLKQWWDPAAIRRFQEKTQCMVDQYSSYTIHGEHERGKQTLGENIADNGGLKSAYHAYKNWVSRNGEEQLLPAIGLSHQQLFFLSFAQVWCWNSKPESDHLQVIKDAHAPAKSRVIGPLSNSYDFAEVFKCPKNSKMNPQKKCEVW</sequence>
<evidence type="ECO:0000259" key="8">
    <source>
        <dbReference type="Pfam" id="PF01431"/>
    </source>
</evidence>
<dbReference type="Proteomes" id="UP000694888">
    <property type="component" value="Unplaced"/>
</dbReference>
<keyword evidence="4" id="KW-0479">Metal-binding</keyword>